<reference evidence="2" key="1">
    <citation type="submission" date="2018-08" db="EMBL/GenBank/DDBJ databases">
        <authorList>
            <person name="Zhang J."/>
            <person name="Du Z.-J."/>
        </authorList>
    </citation>
    <scope>NUCLEOTIDE SEQUENCE [LARGE SCALE GENOMIC DNA]</scope>
    <source>
        <strain evidence="2">KCTC 52655</strain>
    </source>
</reference>
<name>A0A3D8M8K1_9ALTE</name>
<dbReference type="EMBL" id="QRHA01000005">
    <property type="protein sequence ID" value="RDV26008.1"/>
    <property type="molecule type" value="Genomic_DNA"/>
</dbReference>
<proteinExistence type="predicted"/>
<dbReference type="Proteomes" id="UP000256561">
    <property type="component" value="Unassembled WGS sequence"/>
</dbReference>
<keyword evidence="2" id="KW-1185">Reference proteome</keyword>
<evidence type="ECO:0000313" key="2">
    <source>
        <dbReference type="Proteomes" id="UP000256561"/>
    </source>
</evidence>
<protein>
    <submittedName>
        <fullName evidence="1">Uncharacterized protein</fullName>
    </submittedName>
</protein>
<dbReference type="AlphaFoldDB" id="A0A3D8M8K1"/>
<evidence type="ECO:0000313" key="1">
    <source>
        <dbReference type="EMBL" id="RDV26008.1"/>
    </source>
</evidence>
<sequence length="68" mass="7878">MRVIRKVFTLRKKPRSQRTAERNLTRKNAAKAAIKTKTGIKLKQLFWQDIAMGAWMVFKAVGNTTLMK</sequence>
<gene>
    <name evidence="1" type="ORF">DXV75_07940</name>
</gene>
<comment type="caution">
    <text evidence="1">The sequence shown here is derived from an EMBL/GenBank/DDBJ whole genome shotgun (WGS) entry which is preliminary data.</text>
</comment>
<accession>A0A3D8M8K1</accession>
<organism evidence="1 2">
    <name type="scientific">Alteromonas aestuariivivens</name>
    <dbReference type="NCBI Taxonomy" id="1938339"/>
    <lineage>
        <taxon>Bacteria</taxon>
        <taxon>Pseudomonadati</taxon>
        <taxon>Pseudomonadota</taxon>
        <taxon>Gammaproteobacteria</taxon>
        <taxon>Alteromonadales</taxon>
        <taxon>Alteromonadaceae</taxon>
        <taxon>Alteromonas/Salinimonas group</taxon>
        <taxon>Alteromonas</taxon>
    </lineage>
</organism>